<dbReference type="InterPro" id="IPR005471">
    <property type="entry name" value="Tscrpt_reg_IclR_N"/>
</dbReference>
<dbReference type="PROSITE" id="PS51077">
    <property type="entry name" value="HTH_ICLR"/>
    <property type="match status" value="1"/>
</dbReference>
<dbReference type="PANTHER" id="PTHR30136:SF24">
    <property type="entry name" value="HTH-TYPE TRANSCRIPTIONAL REPRESSOR ALLR"/>
    <property type="match status" value="1"/>
</dbReference>
<reference evidence="6 7" key="1">
    <citation type="submission" date="2019-02" db="EMBL/GenBank/DDBJ databases">
        <title>Sequencing the genomes of 1000 actinobacteria strains.</title>
        <authorList>
            <person name="Klenk H.-P."/>
        </authorList>
    </citation>
    <scope>NUCLEOTIDE SEQUENCE [LARGE SCALE GENOMIC DNA]</scope>
    <source>
        <strain evidence="6 7">DSM 18319</strain>
    </source>
</reference>
<gene>
    <name evidence="6" type="ORF">EV379_0125</name>
</gene>
<dbReference type="PROSITE" id="PS51078">
    <property type="entry name" value="ICLR_ED"/>
    <property type="match status" value="1"/>
</dbReference>
<evidence type="ECO:0000256" key="3">
    <source>
        <dbReference type="ARBA" id="ARBA00023163"/>
    </source>
</evidence>
<dbReference type="SUPFAM" id="SSF46785">
    <property type="entry name" value="Winged helix' DNA-binding domain"/>
    <property type="match status" value="1"/>
</dbReference>
<dbReference type="Gene3D" id="1.10.10.10">
    <property type="entry name" value="Winged helix-like DNA-binding domain superfamily/Winged helix DNA-binding domain"/>
    <property type="match status" value="1"/>
</dbReference>
<dbReference type="GO" id="GO:0045892">
    <property type="term" value="P:negative regulation of DNA-templated transcription"/>
    <property type="evidence" value="ECO:0007669"/>
    <property type="project" value="TreeGrafter"/>
</dbReference>
<dbReference type="Gene3D" id="3.30.450.40">
    <property type="match status" value="1"/>
</dbReference>
<feature type="domain" description="HTH iclR-type" evidence="4">
    <location>
        <begin position="2"/>
        <end position="61"/>
    </location>
</feature>
<evidence type="ECO:0000256" key="2">
    <source>
        <dbReference type="ARBA" id="ARBA00023125"/>
    </source>
</evidence>
<dbReference type="InterPro" id="IPR036388">
    <property type="entry name" value="WH-like_DNA-bd_sf"/>
</dbReference>
<evidence type="ECO:0000313" key="6">
    <source>
        <dbReference type="EMBL" id="RZU63836.1"/>
    </source>
</evidence>
<dbReference type="CDD" id="cd00090">
    <property type="entry name" value="HTH_ARSR"/>
    <property type="match status" value="1"/>
</dbReference>
<dbReference type="OrthoDB" id="4068713at2"/>
<dbReference type="InterPro" id="IPR014757">
    <property type="entry name" value="Tscrpt_reg_IclR_C"/>
</dbReference>
<keyword evidence="2" id="KW-0238">DNA-binding</keyword>
<comment type="caution">
    <text evidence="6">The sequence shown here is derived from an EMBL/GenBank/DDBJ whole genome shotgun (WGS) entry which is preliminary data.</text>
</comment>
<proteinExistence type="predicted"/>
<protein>
    <submittedName>
        <fullName evidence="6">IclR family transcriptional regulator</fullName>
    </submittedName>
</protein>
<keyword evidence="3" id="KW-0804">Transcription</keyword>
<dbReference type="InterPro" id="IPR029016">
    <property type="entry name" value="GAF-like_dom_sf"/>
</dbReference>
<dbReference type="GO" id="GO:0003700">
    <property type="term" value="F:DNA-binding transcription factor activity"/>
    <property type="evidence" value="ECO:0007669"/>
    <property type="project" value="TreeGrafter"/>
</dbReference>
<keyword evidence="1" id="KW-0805">Transcription regulation</keyword>
<name>A0A4V2GAD7_9MICO</name>
<organism evidence="6 7">
    <name type="scientific">Microterricola gilva</name>
    <dbReference type="NCBI Taxonomy" id="393267"/>
    <lineage>
        <taxon>Bacteria</taxon>
        <taxon>Bacillati</taxon>
        <taxon>Actinomycetota</taxon>
        <taxon>Actinomycetes</taxon>
        <taxon>Micrococcales</taxon>
        <taxon>Microbacteriaceae</taxon>
        <taxon>Microterricola</taxon>
    </lineage>
</organism>
<evidence type="ECO:0000256" key="1">
    <source>
        <dbReference type="ARBA" id="ARBA00023015"/>
    </source>
</evidence>
<evidence type="ECO:0000259" key="5">
    <source>
        <dbReference type="PROSITE" id="PS51078"/>
    </source>
</evidence>
<evidence type="ECO:0000259" key="4">
    <source>
        <dbReference type="PROSITE" id="PS51077"/>
    </source>
</evidence>
<dbReference type="Pfam" id="PF09339">
    <property type="entry name" value="HTH_IclR"/>
    <property type="match status" value="1"/>
</dbReference>
<dbReference type="SMART" id="SM00346">
    <property type="entry name" value="HTH_ICLR"/>
    <property type="match status" value="1"/>
</dbReference>
<sequence>MSQTVQRATEIIELLAERPRPLSEVATHFRVHRSTVFRQLQTLEGAGFVVHRADGNYDIGTRIIAIAQQALDNLDLRRIAHDELRALQSRVGTTVHLAQLLERKVVYIDKVDGGGSVRMYSRIGLPVLPQATGVGKVILAALPEGRRDELLAGTEWTAFTSTTHTSRASLDVELAEIGARGWGVDDSEFEDFMNCIAAPISNSTGTVLGALSISSIKVVNDLDALKRHLPDLLATTERIARALG</sequence>
<evidence type="ECO:0000313" key="7">
    <source>
        <dbReference type="Proteomes" id="UP000291483"/>
    </source>
</evidence>
<dbReference type="InterPro" id="IPR036390">
    <property type="entry name" value="WH_DNA-bd_sf"/>
</dbReference>
<keyword evidence="7" id="KW-1185">Reference proteome</keyword>
<dbReference type="Pfam" id="PF01614">
    <property type="entry name" value="IclR_C"/>
    <property type="match status" value="1"/>
</dbReference>
<dbReference type="GO" id="GO:0003677">
    <property type="term" value="F:DNA binding"/>
    <property type="evidence" value="ECO:0007669"/>
    <property type="project" value="UniProtKB-KW"/>
</dbReference>
<dbReference type="AlphaFoldDB" id="A0A4V2GAD7"/>
<accession>A0A4V2GAD7</accession>
<dbReference type="SUPFAM" id="SSF55781">
    <property type="entry name" value="GAF domain-like"/>
    <property type="match status" value="1"/>
</dbReference>
<dbReference type="PANTHER" id="PTHR30136">
    <property type="entry name" value="HELIX-TURN-HELIX TRANSCRIPTIONAL REGULATOR, ICLR FAMILY"/>
    <property type="match status" value="1"/>
</dbReference>
<dbReference type="InterPro" id="IPR050707">
    <property type="entry name" value="HTH_MetabolicPath_Reg"/>
</dbReference>
<feature type="domain" description="IclR-ED" evidence="5">
    <location>
        <begin position="62"/>
        <end position="244"/>
    </location>
</feature>
<dbReference type="EMBL" id="SHLC01000001">
    <property type="protein sequence ID" value="RZU63836.1"/>
    <property type="molecule type" value="Genomic_DNA"/>
</dbReference>
<dbReference type="InterPro" id="IPR011991">
    <property type="entry name" value="ArsR-like_HTH"/>
</dbReference>
<dbReference type="RefSeq" id="WP_130504450.1">
    <property type="nucleotide sequence ID" value="NZ_SHLC01000001.1"/>
</dbReference>
<dbReference type="Proteomes" id="UP000291483">
    <property type="component" value="Unassembled WGS sequence"/>
</dbReference>